<evidence type="ECO:0000256" key="3">
    <source>
        <dbReference type="PROSITE-ProRule" id="PRU00023"/>
    </source>
</evidence>
<dbReference type="Gene3D" id="1.25.40.20">
    <property type="entry name" value="Ankyrin repeat-containing domain"/>
    <property type="match status" value="4"/>
</dbReference>
<evidence type="ECO:0000256" key="1">
    <source>
        <dbReference type="ARBA" id="ARBA00022737"/>
    </source>
</evidence>
<accession>A0A5M3Q4Y0</accession>
<reference evidence="5 6" key="1">
    <citation type="journal article" date="2019" name="J. Gen. Appl. Microbiol.">
        <title>Aerobic degradation of cis-dichloroethene by the marine bacterium Marinobacter salsuginis strain 5N-3.</title>
        <authorList>
            <person name="Inoue Y."/>
            <person name="Fukunaga Y."/>
            <person name="Katsumata H."/>
            <person name="Ohji S."/>
            <person name="Hosoyama A."/>
            <person name="Mori K."/>
            <person name="Ando K."/>
        </authorList>
    </citation>
    <scope>NUCLEOTIDE SEQUENCE [LARGE SCALE GENOMIC DNA]</scope>
    <source>
        <strain evidence="5 6">NBRC 109114</strain>
    </source>
</reference>
<comment type="caution">
    <text evidence="5">The sequence shown here is derived from an EMBL/GenBank/DDBJ whole genome shotgun (WGS) entry which is preliminary data.</text>
</comment>
<evidence type="ECO:0008006" key="7">
    <source>
        <dbReference type="Google" id="ProtNLM"/>
    </source>
</evidence>
<feature type="repeat" description="ANK" evidence="3">
    <location>
        <begin position="270"/>
        <end position="299"/>
    </location>
</feature>
<name>A0A5M3Q4Y0_9GAMM</name>
<evidence type="ECO:0000256" key="4">
    <source>
        <dbReference type="SAM" id="SignalP"/>
    </source>
</evidence>
<feature type="signal peptide" evidence="4">
    <location>
        <begin position="1"/>
        <end position="23"/>
    </location>
</feature>
<feature type="repeat" description="ANK" evidence="3">
    <location>
        <begin position="510"/>
        <end position="542"/>
    </location>
</feature>
<organism evidence="5 6">
    <name type="scientific">Marinobacter salsuginis</name>
    <dbReference type="NCBI Taxonomy" id="418719"/>
    <lineage>
        <taxon>Bacteria</taxon>
        <taxon>Pseudomonadati</taxon>
        <taxon>Pseudomonadota</taxon>
        <taxon>Gammaproteobacteria</taxon>
        <taxon>Pseudomonadales</taxon>
        <taxon>Marinobacteraceae</taxon>
        <taxon>Marinobacter</taxon>
    </lineage>
</organism>
<protein>
    <recommendedName>
        <fullName evidence="7">UNC-44 ankyrin</fullName>
    </recommendedName>
</protein>
<keyword evidence="2 3" id="KW-0040">ANK repeat</keyword>
<keyword evidence="1" id="KW-0677">Repeat</keyword>
<dbReference type="AlphaFoldDB" id="A0A5M3Q4Y0"/>
<dbReference type="InterPro" id="IPR036770">
    <property type="entry name" value="Ankyrin_rpt-contain_sf"/>
</dbReference>
<feature type="repeat" description="ANK" evidence="3">
    <location>
        <begin position="333"/>
        <end position="365"/>
    </location>
</feature>
<feature type="chain" id="PRO_5024363194" description="UNC-44 ankyrin" evidence="4">
    <location>
        <begin position="24"/>
        <end position="645"/>
    </location>
</feature>
<gene>
    <name evidence="5" type="ORF">MSSD14B_38750</name>
</gene>
<dbReference type="PROSITE" id="PS50088">
    <property type="entry name" value="ANK_REPEAT"/>
    <property type="match status" value="7"/>
</dbReference>
<feature type="repeat" description="ANK" evidence="3">
    <location>
        <begin position="476"/>
        <end position="508"/>
    </location>
</feature>
<dbReference type="PROSITE" id="PS51257">
    <property type="entry name" value="PROKAR_LIPOPROTEIN"/>
    <property type="match status" value="1"/>
</dbReference>
<dbReference type="SUPFAM" id="SSF48403">
    <property type="entry name" value="Ankyrin repeat"/>
    <property type="match status" value="3"/>
</dbReference>
<dbReference type="Pfam" id="PF12796">
    <property type="entry name" value="Ank_2"/>
    <property type="match status" value="4"/>
</dbReference>
<dbReference type="PRINTS" id="PR01983">
    <property type="entry name" value="NOTCH"/>
</dbReference>
<dbReference type="PROSITE" id="PS50297">
    <property type="entry name" value="ANK_REP_REGION"/>
    <property type="match status" value="6"/>
</dbReference>
<dbReference type="SMART" id="SM00248">
    <property type="entry name" value="ANK"/>
    <property type="match status" value="14"/>
</dbReference>
<feature type="repeat" description="ANK" evidence="3">
    <location>
        <begin position="583"/>
        <end position="615"/>
    </location>
</feature>
<dbReference type="Proteomes" id="UP000387223">
    <property type="component" value="Unassembled WGS sequence"/>
</dbReference>
<keyword evidence="4" id="KW-0732">Signal</keyword>
<feature type="repeat" description="ANK" evidence="3">
    <location>
        <begin position="543"/>
        <end position="582"/>
    </location>
</feature>
<evidence type="ECO:0000313" key="5">
    <source>
        <dbReference type="EMBL" id="GBO90207.1"/>
    </source>
</evidence>
<dbReference type="RefSeq" id="WP_136630367.1">
    <property type="nucleotide sequence ID" value="NZ_BGZI01000035.1"/>
</dbReference>
<feature type="repeat" description="ANK" evidence="3">
    <location>
        <begin position="300"/>
        <end position="332"/>
    </location>
</feature>
<dbReference type="PANTHER" id="PTHR24198:SF165">
    <property type="entry name" value="ANKYRIN REPEAT-CONTAINING PROTEIN-RELATED"/>
    <property type="match status" value="1"/>
</dbReference>
<dbReference type="EMBL" id="BGZI01000035">
    <property type="protein sequence ID" value="GBO90207.1"/>
    <property type="molecule type" value="Genomic_DNA"/>
</dbReference>
<dbReference type="InterPro" id="IPR002110">
    <property type="entry name" value="Ankyrin_rpt"/>
</dbReference>
<sequence>MIIQTRLLLAAFTVIFLSGCAFLQPGPGAVKEAIIHGDSPTISKASRGDFDFSQPLDEAGNHPLHIAAEAETYYFLDRLERAGALPFAINKAGETPVSILYRKAGNGRPDGWAIEKMDESRKTAVGLLSDAMGGFYTVKDFKSELDPPSFVFDVLGVTEPDQTLAHGLLAAGELKYLEVFLEHGGSFESQYGESQDPVIAAVESGDPQAVAFILNRGYDPNTVITGSVPEDYSMTALSLAVLKGGPKMVQVFIDNDVVVNQAPGPGYVGALHVAASHASAAETLKLLLQNGANVDQQDSSGATALHYAAVSNNPIGAQILLEFGADPNIKTNAGYTPLSTASNSGNGQVIAVLRKGGADMSMPDSNGITELHRAAKAGDIEAVKLVYSAAPGAALKKASDDLTPLILAITNKHVDVAAYLAEVSPESLKISGKDGWTPLQYVLNGKRNYILHPDDRARLVRLFIKLGAPIDKTNSDGLTALYIATLNGMRESMPLLIEAGANVNHADPENGKTLLMRAASNDDLKTLEMLLKAGANPKAKDHKGRTALHHLATRNKPLQDKTYAIMTRRLVGWGADVNARDDRQRTPLMIAARSGNEDIVKALMTSNANPYLRNEDGLTAEFMALEENNYDIVRLIRHLSSLYED</sequence>
<proteinExistence type="predicted"/>
<evidence type="ECO:0000313" key="6">
    <source>
        <dbReference type="Proteomes" id="UP000387223"/>
    </source>
</evidence>
<dbReference type="PANTHER" id="PTHR24198">
    <property type="entry name" value="ANKYRIN REPEAT AND PROTEIN KINASE DOMAIN-CONTAINING PROTEIN"/>
    <property type="match status" value="1"/>
</dbReference>
<evidence type="ECO:0000256" key="2">
    <source>
        <dbReference type="ARBA" id="ARBA00023043"/>
    </source>
</evidence>